<comment type="caution">
    <text evidence="1">The sequence shown here is derived from an EMBL/GenBank/DDBJ whole genome shotgun (WGS) entry which is preliminary data.</text>
</comment>
<organism evidence="1 2">
    <name type="scientific">Acipenser oxyrinchus oxyrinchus</name>
    <dbReference type="NCBI Taxonomy" id="40147"/>
    <lineage>
        <taxon>Eukaryota</taxon>
        <taxon>Metazoa</taxon>
        <taxon>Chordata</taxon>
        <taxon>Craniata</taxon>
        <taxon>Vertebrata</taxon>
        <taxon>Euteleostomi</taxon>
        <taxon>Actinopterygii</taxon>
        <taxon>Chondrostei</taxon>
        <taxon>Acipenseriformes</taxon>
        <taxon>Acipenseridae</taxon>
        <taxon>Acipenser</taxon>
    </lineage>
</organism>
<evidence type="ECO:0000313" key="1">
    <source>
        <dbReference type="EMBL" id="KAK1166622.1"/>
    </source>
</evidence>
<gene>
    <name evidence="1" type="ORF">AOXY_G13321</name>
</gene>
<dbReference type="AlphaFoldDB" id="A0AAD8G795"/>
<name>A0AAD8G795_ACIOX</name>
<protein>
    <submittedName>
        <fullName evidence="1">Uncharacterized protein</fullName>
    </submittedName>
</protein>
<evidence type="ECO:0000313" key="2">
    <source>
        <dbReference type="Proteomes" id="UP001230051"/>
    </source>
</evidence>
<reference evidence="1" key="1">
    <citation type="submission" date="2022-02" db="EMBL/GenBank/DDBJ databases">
        <title>Atlantic sturgeon de novo genome assembly.</title>
        <authorList>
            <person name="Stock M."/>
            <person name="Klopp C."/>
            <person name="Guiguen Y."/>
            <person name="Cabau C."/>
            <person name="Parinello H."/>
            <person name="Santidrian Yebra-Pimentel E."/>
            <person name="Kuhl H."/>
            <person name="Dirks R.P."/>
            <person name="Guessner J."/>
            <person name="Wuertz S."/>
            <person name="Du K."/>
            <person name="Schartl M."/>
        </authorList>
    </citation>
    <scope>NUCLEOTIDE SEQUENCE</scope>
    <source>
        <strain evidence="1">STURGEONOMICS-FGT-2020</strain>
        <tissue evidence="1">Whole blood</tissue>
    </source>
</reference>
<accession>A0AAD8G795</accession>
<keyword evidence="2" id="KW-1185">Reference proteome</keyword>
<proteinExistence type="predicted"/>
<dbReference type="EMBL" id="JAGXEW010000011">
    <property type="protein sequence ID" value="KAK1166622.1"/>
    <property type="molecule type" value="Genomic_DNA"/>
</dbReference>
<dbReference type="Proteomes" id="UP001230051">
    <property type="component" value="Unassembled WGS sequence"/>
</dbReference>
<sequence length="109" mass="12218">MDCMLSVQNKRRHEVEDFGKWENLNQPTKRFCGGLESCIPFDNAAANDQLGECPMDTWNMQQPVSSHDPRSKTANQHSSMVYANGSASVQPCLRCMAGESGHINHIMDF</sequence>